<evidence type="ECO:0000313" key="1">
    <source>
        <dbReference type="EMBL" id="NHO33326.1"/>
    </source>
</evidence>
<dbReference type="Pfam" id="PF07030">
    <property type="entry name" value="Phage_Mu_Gp36"/>
    <property type="match status" value="1"/>
</dbReference>
<evidence type="ECO:0000313" key="2">
    <source>
        <dbReference type="Proteomes" id="UP000615326"/>
    </source>
</evidence>
<organism evidence="1 2">
    <name type="scientific">Acetobacter fallax</name>
    <dbReference type="NCBI Taxonomy" id="1737473"/>
    <lineage>
        <taxon>Bacteria</taxon>
        <taxon>Pseudomonadati</taxon>
        <taxon>Pseudomonadota</taxon>
        <taxon>Alphaproteobacteria</taxon>
        <taxon>Acetobacterales</taxon>
        <taxon>Acetobacteraceae</taxon>
        <taxon>Acetobacter</taxon>
    </lineage>
</organism>
<proteinExistence type="predicted"/>
<sequence>MAYATLADLIERYGLDELQTLTASRDELIGEVNEARVGRALDEASSLIDSYLIRRYVVPVIPPTPALVHACCKLARYDLAVSSTTVPTDQMRADRKDAQGWLNDIGAGKATLEKAVTSDTSNQWSRFQARRPGLSSSRCF</sequence>
<gene>
    <name evidence="1" type="ORF">GOB84_12275</name>
</gene>
<dbReference type="EMBL" id="WOSW01000025">
    <property type="protein sequence ID" value="NHO33326.1"/>
    <property type="molecule type" value="Genomic_DNA"/>
</dbReference>
<name>A0ABX0KE02_9PROT</name>
<dbReference type="InterPro" id="IPR009752">
    <property type="entry name" value="Phage_Mu_GpJ"/>
</dbReference>
<accession>A0ABX0KE02</accession>
<comment type="caution">
    <text evidence="1">The sequence shown here is derived from an EMBL/GenBank/DDBJ whole genome shotgun (WGS) entry which is preliminary data.</text>
</comment>
<protein>
    <submittedName>
        <fullName evidence="1">DUF1320 domain-containing protein</fullName>
    </submittedName>
</protein>
<dbReference type="RefSeq" id="WP_173577847.1">
    <property type="nucleotide sequence ID" value="NZ_WOSW01000025.1"/>
</dbReference>
<reference evidence="1 2" key="1">
    <citation type="journal article" date="2020" name="Int. J. Syst. Evol. Microbiol.">
        <title>Novel acetic acid bacteria from cider fermentations: Acetobacter conturbans sp. nov. and Acetobacter fallax sp. nov.</title>
        <authorList>
            <person name="Sombolestani A.S."/>
            <person name="Cleenwerck I."/>
            <person name="Cnockaert M."/>
            <person name="Borremans W."/>
            <person name="Wieme A.D."/>
            <person name="De Vuyst L."/>
            <person name="Vandamme P."/>
        </authorList>
    </citation>
    <scope>NUCLEOTIDE SEQUENCE [LARGE SCALE GENOMIC DNA]</scope>
    <source>
        <strain evidence="1 2">LMG 1637</strain>
    </source>
</reference>
<dbReference type="Proteomes" id="UP000615326">
    <property type="component" value="Unassembled WGS sequence"/>
</dbReference>
<keyword evidence="2" id="KW-1185">Reference proteome</keyword>